<name>A0A2N5TE40_9BASI</name>
<dbReference type="EMBL" id="PGCI01000625">
    <property type="protein sequence ID" value="PLW23750.1"/>
    <property type="molecule type" value="Genomic_DNA"/>
</dbReference>
<evidence type="ECO:0000256" key="1">
    <source>
        <dbReference type="SAM" id="MobiDB-lite"/>
    </source>
</evidence>
<proteinExistence type="predicted"/>
<dbReference type="EMBL" id="PGCI01000016">
    <property type="protein sequence ID" value="PLW49460.1"/>
    <property type="molecule type" value="Genomic_DNA"/>
</dbReference>
<dbReference type="Pfam" id="PF18802">
    <property type="entry name" value="CxC1"/>
    <property type="match status" value="1"/>
</dbReference>
<protein>
    <recommendedName>
        <fullName evidence="2">CxC1-like cysteine cluster associated with KDZ transposases domain-containing protein</fullName>
    </recommendedName>
</protein>
<comment type="caution">
    <text evidence="3">The sequence shown here is derived from an EMBL/GenBank/DDBJ whole genome shotgun (WGS) entry which is preliminary data.</text>
</comment>
<dbReference type="Proteomes" id="UP000235392">
    <property type="component" value="Unassembled WGS sequence"/>
</dbReference>
<reference evidence="3 5" key="1">
    <citation type="submission" date="2017-11" db="EMBL/GenBank/DDBJ databases">
        <title>De novo assembly and phasing of dikaryotic genomes from two isolates of Puccinia coronata f. sp. avenae, the causal agent of oat crown rust.</title>
        <authorList>
            <person name="Miller M.E."/>
            <person name="Zhang Y."/>
            <person name="Omidvar V."/>
            <person name="Sperschneider J."/>
            <person name="Schwessinger B."/>
            <person name="Raley C."/>
            <person name="Palmer J.M."/>
            <person name="Garnica D."/>
            <person name="Upadhyaya N."/>
            <person name="Rathjen J."/>
            <person name="Taylor J.M."/>
            <person name="Park R.F."/>
            <person name="Dodds P.N."/>
            <person name="Hirsch C.D."/>
            <person name="Kianian S.F."/>
            <person name="Figueroa M."/>
        </authorList>
    </citation>
    <scope>NUCLEOTIDE SEQUENCE [LARGE SCALE GENOMIC DNA]</scope>
    <source>
        <strain evidence="3">12SD80</strain>
    </source>
</reference>
<organism evidence="3 5">
    <name type="scientific">Puccinia coronata f. sp. avenae</name>
    <dbReference type="NCBI Taxonomy" id="200324"/>
    <lineage>
        <taxon>Eukaryota</taxon>
        <taxon>Fungi</taxon>
        <taxon>Dikarya</taxon>
        <taxon>Basidiomycota</taxon>
        <taxon>Pucciniomycotina</taxon>
        <taxon>Pucciniomycetes</taxon>
        <taxon>Pucciniales</taxon>
        <taxon>Pucciniaceae</taxon>
        <taxon>Puccinia</taxon>
    </lineage>
</organism>
<dbReference type="InterPro" id="IPR041320">
    <property type="entry name" value="CxC1"/>
</dbReference>
<feature type="region of interest" description="Disordered" evidence="1">
    <location>
        <begin position="38"/>
        <end position="79"/>
    </location>
</feature>
<dbReference type="PANTHER" id="PTHR33096:SF1">
    <property type="entry name" value="CXC1-LIKE CYSTEINE CLUSTER ASSOCIATED WITH KDZ TRANSPOSASES DOMAIN-CONTAINING PROTEIN"/>
    <property type="match status" value="1"/>
</dbReference>
<feature type="domain" description="CxC1-like cysteine cluster associated with KDZ transposases" evidence="2">
    <location>
        <begin position="168"/>
        <end position="237"/>
    </location>
</feature>
<feature type="compositionally biased region" description="Acidic residues" evidence="1">
    <location>
        <begin position="56"/>
        <end position="69"/>
    </location>
</feature>
<accession>A0A2N5TE40</accession>
<evidence type="ECO:0000313" key="3">
    <source>
        <dbReference type="EMBL" id="PLW23750.1"/>
    </source>
</evidence>
<evidence type="ECO:0000313" key="4">
    <source>
        <dbReference type="EMBL" id="PLW49460.1"/>
    </source>
</evidence>
<dbReference type="AlphaFoldDB" id="A0A2N5TE40"/>
<evidence type="ECO:0000313" key="5">
    <source>
        <dbReference type="Proteomes" id="UP000235392"/>
    </source>
</evidence>
<evidence type="ECO:0000259" key="2">
    <source>
        <dbReference type="Pfam" id="PF18802"/>
    </source>
</evidence>
<sequence length="274" mass="31606">MRQNDALPLLVCLRCGLEGRQVGTDLFPEGRAVLDSLLQGNFHPPNIPRPSQPQEPSDDSQWEETDDQDNQNNTHVGGNHDSINLYHTWDSIPWSIAAPVNHANRFQQLLNPKITADMRAHDRNIVHHTRSNNWKRVMTKLFLAYLWLKEKTNSWNSENPFDCFTPWFCKCNVASPRSSVSVALIDLVGFLPSSPIMPTCGFSMRLLAYHNYAWHHSNVRMLPFSETHKDFAEERSDVLWNKGRTKRPSWFIVNYLIRIKASFALPLAWTTLNN</sequence>
<gene>
    <name evidence="4" type="ORF">PCASD_01980</name>
    <name evidence="3" type="ORF">PCASD_12608</name>
</gene>
<dbReference type="PANTHER" id="PTHR33096">
    <property type="entry name" value="CXC2 DOMAIN-CONTAINING PROTEIN"/>
    <property type="match status" value="1"/>
</dbReference>